<dbReference type="RefSeq" id="WP_253968795.1">
    <property type="nucleotide sequence ID" value="NZ_JAMFTH010000005.1"/>
</dbReference>
<dbReference type="PANTHER" id="PTHR44757">
    <property type="entry name" value="DIGUANYLATE CYCLASE DGCP"/>
    <property type="match status" value="1"/>
</dbReference>
<dbReference type="CDD" id="cd01948">
    <property type="entry name" value="EAL"/>
    <property type="match status" value="1"/>
</dbReference>
<keyword evidence="7" id="KW-1185">Reference proteome</keyword>
<reference evidence="6" key="1">
    <citation type="submission" date="2022-05" db="EMBL/GenBank/DDBJ databases">
        <authorList>
            <person name="Sun H.-N."/>
        </authorList>
    </citation>
    <scope>NUCLEOTIDE SEQUENCE</scope>
    <source>
        <strain evidence="6">HB14</strain>
    </source>
</reference>
<feature type="domain" description="GGDEF" evidence="5">
    <location>
        <begin position="460"/>
        <end position="593"/>
    </location>
</feature>
<dbReference type="InterPro" id="IPR052155">
    <property type="entry name" value="Biofilm_reg_signaling"/>
</dbReference>
<dbReference type="SUPFAM" id="SSF141868">
    <property type="entry name" value="EAL domain-like"/>
    <property type="match status" value="1"/>
</dbReference>
<dbReference type="Gene3D" id="3.30.450.20">
    <property type="entry name" value="PAS domain"/>
    <property type="match status" value="1"/>
</dbReference>
<proteinExistence type="predicted"/>
<dbReference type="GO" id="GO:0003824">
    <property type="term" value="F:catalytic activity"/>
    <property type="evidence" value="ECO:0007669"/>
    <property type="project" value="UniProtKB-ARBA"/>
</dbReference>
<keyword evidence="2" id="KW-0812">Transmembrane</keyword>
<evidence type="ECO:0000259" key="3">
    <source>
        <dbReference type="PROSITE" id="PS50839"/>
    </source>
</evidence>
<dbReference type="InterPro" id="IPR029787">
    <property type="entry name" value="Nucleotide_cyclase"/>
</dbReference>
<dbReference type="Pfam" id="PF00563">
    <property type="entry name" value="EAL"/>
    <property type="match status" value="1"/>
</dbReference>
<dbReference type="InterPro" id="IPR001633">
    <property type="entry name" value="EAL_dom"/>
</dbReference>
<dbReference type="PROSITE" id="PS50839">
    <property type="entry name" value="CHASE"/>
    <property type="match status" value="1"/>
</dbReference>
<dbReference type="Proteomes" id="UP001139319">
    <property type="component" value="Unassembled WGS sequence"/>
</dbReference>
<feature type="domain" description="CHASE" evidence="3">
    <location>
        <begin position="100"/>
        <end position="248"/>
    </location>
</feature>
<dbReference type="NCBIfam" id="TIGR00254">
    <property type="entry name" value="GGDEF"/>
    <property type="match status" value="1"/>
</dbReference>
<dbReference type="InterPro" id="IPR043128">
    <property type="entry name" value="Rev_trsase/Diguanyl_cyclase"/>
</dbReference>
<dbReference type="Pfam" id="PF00990">
    <property type="entry name" value="GGDEF"/>
    <property type="match status" value="1"/>
</dbReference>
<dbReference type="FunFam" id="3.30.70.270:FF:000001">
    <property type="entry name" value="Diguanylate cyclase domain protein"/>
    <property type="match status" value="1"/>
</dbReference>
<dbReference type="AlphaFoldDB" id="A0A9X2KUS4"/>
<comment type="cofactor">
    <cofactor evidence="1">
        <name>Mg(2+)</name>
        <dbReference type="ChEBI" id="CHEBI:18420"/>
    </cofactor>
</comment>
<keyword evidence="2" id="KW-1133">Transmembrane helix</keyword>
<dbReference type="PROSITE" id="PS50883">
    <property type="entry name" value="EAL"/>
    <property type="match status" value="1"/>
</dbReference>
<dbReference type="PROSITE" id="PS50887">
    <property type="entry name" value="GGDEF"/>
    <property type="match status" value="1"/>
</dbReference>
<dbReference type="SMART" id="SM01079">
    <property type="entry name" value="CHASE"/>
    <property type="match status" value="1"/>
</dbReference>
<dbReference type="InterPro" id="IPR006189">
    <property type="entry name" value="CHASE_dom"/>
</dbReference>
<evidence type="ECO:0000313" key="6">
    <source>
        <dbReference type="EMBL" id="MCP8900507.1"/>
    </source>
</evidence>
<dbReference type="PANTHER" id="PTHR44757:SF2">
    <property type="entry name" value="BIOFILM ARCHITECTURE MAINTENANCE PROTEIN MBAA"/>
    <property type="match status" value="1"/>
</dbReference>
<protein>
    <submittedName>
        <fullName evidence="6">EAL domain-containing protein</fullName>
    </submittedName>
</protein>
<dbReference type="EMBL" id="JAMFTH010000005">
    <property type="protein sequence ID" value="MCP8900507.1"/>
    <property type="molecule type" value="Genomic_DNA"/>
</dbReference>
<reference evidence="6" key="2">
    <citation type="submission" date="2023-01" db="EMBL/GenBank/DDBJ databases">
        <title>Gilvimarinus xylanilyticus HB14 isolated from Caulerpa lentillifera aquaculture base in Hainan, China.</title>
        <authorList>
            <person name="Zhang Y.-J."/>
        </authorList>
    </citation>
    <scope>NUCLEOTIDE SEQUENCE</scope>
    <source>
        <strain evidence="6">HB14</strain>
    </source>
</reference>
<accession>A0A9X2KUS4</accession>
<gene>
    <name evidence="6" type="ORF">M6D89_14465</name>
</gene>
<feature type="transmembrane region" description="Helical" evidence="2">
    <location>
        <begin position="12"/>
        <end position="33"/>
    </location>
</feature>
<dbReference type="Gene3D" id="3.30.70.270">
    <property type="match status" value="1"/>
</dbReference>
<evidence type="ECO:0000256" key="1">
    <source>
        <dbReference type="ARBA" id="ARBA00001946"/>
    </source>
</evidence>
<dbReference type="InterPro" id="IPR035919">
    <property type="entry name" value="EAL_sf"/>
</dbReference>
<dbReference type="SMART" id="SM00052">
    <property type="entry name" value="EAL"/>
    <property type="match status" value="1"/>
</dbReference>
<evidence type="ECO:0000256" key="2">
    <source>
        <dbReference type="SAM" id="Phobius"/>
    </source>
</evidence>
<dbReference type="SMART" id="SM00267">
    <property type="entry name" value="GGDEF"/>
    <property type="match status" value="1"/>
</dbReference>
<dbReference type="Pfam" id="PF03924">
    <property type="entry name" value="CHASE"/>
    <property type="match status" value="1"/>
</dbReference>
<sequence>MKLDSLYRGTPLRWAIVTGLVLLATMICSEWLLERYFRASDLQNKRLQTTQQLTLLGAELSGIINNNLSLISGLSAHIGIHPEIEQGEFSAYVSSVFRQQPLLVNMAAAPNNVVRFIHPLEGNRTVLEADYRDYPRQWEDIKTLTERGAMHLTGPFELIQGQEAVIGRTSVFTRDDQFWGIVSAPIYTQDLYRAAGLSNPNLPLNIAIRWFEENKTISNVFYGDPQLFADPLAVTTLVDVRSGQWQIVAAPKNGWANTSGTVWLLRASFAVLTGLLLLLVFYRYHQSNREYEFQQALAKKQILLSEVGKLALVGGWQISRQRNELKLTLWDSQTASILNIGDTDTPPSLSEFLGQFGDSQGKRLSTAIEKATLGDAFDLELSFTGPQREKRWARVLGKPLTDYPLPYPVLGSLQDITQRKRFTNKIQQQAIYDQLTGLPNRLLFYNRLSKAIERAQREKSKLAILFIDLDNFKPVNDNLGHSIGDKLLKEVGQRIKNCIRASDTVARYSGDEFIVILHDVHQSKVPVYISQEIIDAISASFTIDGKQIFCGASVGISIFPDDSQRGETLVSNADQAMYEVKRSGRNGWQFFTPTMQIVSEKRHQLSNKLAAAIINNEFTVYYQPIIDLNTNRISKCEALVRWVRNGKQIATDEFIALAEETGRINEIDRFVLATATDFVANLTERFNYPLELSVNVSPRIFSCKDDSLNKWLELITNASRKINVTVEMTERLLIEESERIMWVLTKLKAIGVTIAIDDFGTGYSSLSYLTKFPIDIIKIDQSFIRQLGQQTIPESLTEAMIGLCHKLSLDVVAEGIETPEQLSMLKLWQCDFGQGYYFDRPLDAEVFSERIRTQSEAKFSHNK</sequence>
<comment type="caution">
    <text evidence="6">The sequence shown here is derived from an EMBL/GenBank/DDBJ whole genome shotgun (WGS) entry which is preliminary data.</text>
</comment>
<organism evidence="6 7">
    <name type="scientific">Gilvimarinus xylanilyticus</name>
    <dbReference type="NCBI Taxonomy" id="2944139"/>
    <lineage>
        <taxon>Bacteria</taxon>
        <taxon>Pseudomonadati</taxon>
        <taxon>Pseudomonadota</taxon>
        <taxon>Gammaproteobacteria</taxon>
        <taxon>Cellvibrionales</taxon>
        <taxon>Cellvibrionaceae</taxon>
        <taxon>Gilvimarinus</taxon>
    </lineage>
</organism>
<feature type="transmembrane region" description="Helical" evidence="2">
    <location>
        <begin position="263"/>
        <end position="284"/>
    </location>
</feature>
<evidence type="ECO:0000259" key="5">
    <source>
        <dbReference type="PROSITE" id="PS50887"/>
    </source>
</evidence>
<feature type="domain" description="EAL" evidence="4">
    <location>
        <begin position="602"/>
        <end position="855"/>
    </location>
</feature>
<keyword evidence="2" id="KW-0472">Membrane</keyword>
<evidence type="ECO:0000259" key="4">
    <source>
        <dbReference type="PROSITE" id="PS50883"/>
    </source>
</evidence>
<dbReference type="SUPFAM" id="SSF55073">
    <property type="entry name" value="Nucleotide cyclase"/>
    <property type="match status" value="1"/>
</dbReference>
<dbReference type="Gene3D" id="3.20.20.450">
    <property type="entry name" value="EAL domain"/>
    <property type="match status" value="1"/>
</dbReference>
<dbReference type="CDD" id="cd01949">
    <property type="entry name" value="GGDEF"/>
    <property type="match status" value="1"/>
</dbReference>
<dbReference type="InterPro" id="IPR000160">
    <property type="entry name" value="GGDEF_dom"/>
</dbReference>
<evidence type="ECO:0000313" key="7">
    <source>
        <dbReference type="Proteomes" id="UP001139319"/>
    </source>
</evidence>
<name>A0A9X2KUS4_9GAMM</name>